<keyword evidence="3" id="KW-1185">Reference proteome</keyword>
<protein>
    <submittedName>
        <fullName evidence="2">Uncharacterized protein</fullName>
    </submittedName>
</protein>
<feature type="compositionally biased region" description="Basic and acidic residues" evidence="1">
    <location>
        <begin position="31"/>
        <end position="40"/>
    </location>
</feature>
<dbReference type="EMBL" id="CP065425">
    <property type="protein sequence ID" value="QQZ09884.1"/>
    <property type="molecule type" value="Genomic_DNA"/>
</dbReference>
<evidence type="ECO:0000313" key="2">
    <source>
        <dbReference type="EMBL" id="QQZ09884.1"/>
    </source>
</evidence>
<feature type="region of interest" description="Disordered" evidence="1">
    <location>
        <begin position="1"/>
        <end position="52"/>
    </location>
</feature>
<evidence type="ECO:0000313" key="3">
    <source>
        <dbReference type="Proteomes" id="UP000595691"/>
    </source>
</evidence>
<reference evidence="2 3" key="1">
    <citation type="submission" date="2020-11" db="EMBL/GenBank/DDBJ databases">
        <title>Taxonomic evaluation of the Bacillus sporothermodurans group of bacteria based on whole genome sequences.</title>
        <authorList>
            <person name="Fiedler G."/>
            <person name="Herbstmann A.-D."/>
            <person name="Doll E."/>
            <person name="Wenning M."/>
            <person name="Brinks E."/>
            <person name="Kabisch J."/>
            <person name="Breitenwieser F."/>
            <person name="Lappann M."/>
            <person name="Boehnlein C."/>
            <person name="Franz C."/>
        </authorList>
    </citation>
    <scope>NUCLEOTIDE SEQUENCE [LARGE SCALE GENOMIC DNA]</scope>
    <source>
        <strain evidence="2 3">JCM 19841</strain>
    </source>
</reference>
<gene>
    <name evidence="2" type="ORF">I5776_02595</name>
</gene>
<evidence type="ECO:0000256" key="1">
    <source>
        <dbReference type="SAM" id="MobiDB-lite"/>
    </source>
</evidence>
<name>A0ABX7E3T8_9BACI</name>
<dbReference type="Proteomes" id="UP000595691">
    <property type="component" value="Chromosome"/>
</dbReference>
<sequence length="52" mass="6110">MSSEKQVPSARIRSMREDKEQKSIPSARIHTMREDKERKSIPKCTNPLDARR</sequence>
<accession>A0ABX7E3T8</accession>
<dbReference type="RefSeq" id="WP_202778835.1">
    <property type="nucleotide sequence ID" value="NZ_CP065425.1"/>
</dbReference>
<proteinExistence type="predicted"/>
<organism evidence="2 3">
    <name type="scientific">Heyndrickxia vini</name>
    <dbReference type="NCBI Taxonomy" id="1476025"/>
    <lineage>
        <taxon>Bacteria</taxon>
        <taxon>Bacillati</taxon>
        <taxon>Bacillota</taxon>
        <taxon>Bacilli</taxon>
        <taxon>Bacillales</taxon>
        <taxon>Bacillaceae</taxon>
        <taxon>Heyndrickxia</taxon>
    </lineage>
</organism>